<dbReference type="AlphaFoldDB" id="A0A0F5JX46"/>
<name>A0A0F5JX46_9BURK</name>
<dbReference type="PATRIC" id="fig|28092.6.peg.4888"/>
<proteinExistence type="predicted"/>
<comment type="caution">
    <text evidence="1">The sequence shown here is derived from an EMBL/GenBank/DDBJ whole genome shotgun (WGS) entry which is preliminary data.</text>
</comment>
<evidence type="ECO:0000313" key="1">
    <source>
        <dbReference type="EMBL" id="KKB61842.1"/>
    </source>
</evidence>
<keyword evidence="2" id="KW-1185">Reference proteome</keyword>
<reference evidence="1 2" key="1">
    <citation type="submission" date="2015-03" db="EMBL/GenBank/DDBJ databases">
        <title>Draft Genome Sequence of Burkholderia andropogonis type strain ICMP2807, isolated from Sorghum bicolor.</title>
        <authorList>
            <person name="Lopes-Santos L."/>
            <person name="Castro D.B."/>
            <person name="Ottoboni L.M."/>
            <person name="Park D."/>
            <person name="Weirc B.S."/>
            <person name="Destefano S.A."/>
        </authorList>
    </citation>
    <scope>NUCLEOTIDE SEQUENCE [LARGE SCALE GENOMIC DNA]</scope>
    <source>
        <strain evidence="1 2">ICMP2807</strain>
    </source>
</reference>
<accession>A0A0F5JX46</accession>
<dbReference type="EMBL" id="LAQU01000030">
    <property type="protein sequence ID" value="KKB61842.1"/>
    <property type="molecule type" value="Genomic_DNA"/>
</dbReference>
<dbReference type="Proteomes" id="UP000033618">
    <property type="component" value="Unassembled WGS sequence"/>
</dbReference>
<evidence type="ECO:0000313" key="2">
    <source>
        <dbReference type="Proteomes" id="UP000033618"/>
    </source>
</evidence>
<gene>
    <name evidence="1" type="ORF">WM40_20790</name>
</gene>
<protein>
    <submittedName>
        <fullName evidence="1">Uncharacterized protein</fullName>
    </submittedName>
</protein>
<organism evidence="1 2">
    <name type="scientific">Robbsia andropogonis</name>
    <dbReference type="NCBI Taxonomy" id="28092"/>
    <lineage>
        <taxon>Bacteria</taxon>
        <taxon>Pseudomonadati</taxon>
        <taxon>Pseudomonadota</taxon>
        <taxon>Betaproteobacteria</taxon>
        <taxon>Burkholderiales</taxon>
        <taxon>Burkholderiaceae</taxon>
        <taxon>Robbsia</taxon>
    </lineage>
</organism>
<sequence length="66" mass="7576">MIQWGVDETVMVPSYFLMGSRTRAYLCLVCTSDERVKNHLAGKLAAEQRKTENKNANDYRLRGILI</sequence>